<evidence type="ECO:0000313" key="9">
    <source>
        <dbReference type="Proteomes" id="UP001081438"/>
    </source>
</evidence>
<proteinExistence type="inferred from homology"/>
<dbReference type="GO" id="GO:0003700">
    <property type="term" value="F:DNA-binding transcription factor activity"/>
    <property type="evidence" value="ECO:0007669"/>
    <property type="project" value="InterPro"/>
</dbReference>
<dbReference type="Proteomes" id="UP001072952">
    <property type="component" value="Unassembled WGS sequence"/>
</dbReference>
<dbReference type="InterPro" id="IPR005119">
    <property type="entry name" value="LysR_subst-bd"/>
</dbReference>
<evidence type="ECO:0000256" key="3">
    <source>
        <dbReference type="ARBA" id="ARBA00023125"/>
    </source>
</evidence>
<dbReference type="EMBL" id="JANSKX010000044">
    <property type="protein sequence ID" value="MCY1595845.1"/>
    <property type="molecule type" value="Genomic_DNA"/>
</dbReference>
<reference evidence="7" key="2">
    <citation type="journal article" date="2022" name="Int. J. Mol. Sci.">
        <title>Phenotypic and genotypic virulence characterisation of Staphylococcus pettenkoferi strains isolated from human bloodstream and diabetic foot infections.</title>
        <authorList>
            <person name="Magnan C."/>
        </authorList>
    </citation>
    <scope>NUCLEOTIDE SEQUENCE</scope>
    <source>
        <strain evidence="7">NSP020P</strain>
    </source>
</reference>
<dbReference type="PANTHER" id="PTHR30126">
    <property type="entry name" value="HTH-TYPE TRANSCRIPTIONAL REGULATOR"/>
    <property type="match status" value="1"/>
</dbReference>
<comment type="caution">
    <text evidence="7">The sequence shown here is derived from an EMBL/GenBank/DDBJ whole genome shotgun (WGS) entry which is preliminary data.</text>
</comment>
<evidence type="ECO:0000313" key="8">
    <source>
        <dbReference type="Proteomes" id="UP001072952"/>
    </source>
</evidence>
<dbReference type="PROSITE" id="PS50931">
    <property type="entry name" value="HTH_LYSR"/>
    <property type="match status" value="1"/>
</dbReference>
<dbReference type="InterPro" id="IPR036388">
    <property type="entry name" value="WH-like_DNA-bd_sf"/>
</dbReference>
<keyword evidence="8" id="KW-1185">Reference proteome</keyword>
<dbReference type="EMBL" id="JANSLD010000040">
    <property type="protein sequence ID" value="MCY1584017.1"/>
    <property type="molecule type" value="Genomic_DNA"/>
</dbReference>
<reference evidence="6" key="3">
    <citation type="submission" date="2022-08" db="EMBL/GenBank/DDBJ databases">
        <authorList>
            <person name="Magnan C."/>
        </authorList>
    </citation>
    <scope>NUCLEOTIDE SEQUENCE</scope>
    <source>
        <strain evidence="6">NSP012P</strain>
    </source>
</reference>
<dbReference type="RefSeq" id="WP_053024856.1">
    <property type="nucleotide sequence ID" value="NZ_JANSKS010000020.1"/>
</dbReference>
<gene>
    <name evidence="7" type="ORF">NW112_11585</name>
    <name evidence="6" type="ORF">NW133_10980</name>
</gene>
<sequence>MNIKQLIIFKYFVEEQNENVVAAKLNITQPTVTFHLKNLNSTYGVDLYYKKGKHFKLTQPGELLYRNANKVLNLIQETNELMTDFEQSTRGILKIGASHAPVYSLLPNAFRKYMNDYPNVELSLTVETAPVITEKVKNRDVEIGIISEKGLNEPDINVKRLFENPIMLAMDKSHPLAKQNDISITEILEYPFIIHSSGSTRESINEWQRDNFIDLQIQMQSNNLSSILETIRDSKFLSLISQSAIQYQDNIIAKSLPNPPASRYISLIYRSDRYMTPLIQHFVSLVYKV</sequence>
<organism evidence="7 9">
    <name type="scientific">Staphylococcus pettenkoferi</name>
    <dbReference type="NCBI Taxonomy" id="170573"/>
    <lineage>
        <taxon>Bacteria</taxon>
        <taxon>Bacillati</taxon>
        <taxon>Bacillota</taxon>
        <taxon>Bacilli</taxon>
        <taxon>Bacillales</taxon>
        <taxon>Staphylococcaceae</taxon>
        <taxon>Staphylococcus</taxon>
    </lineage>
</organism>
<dbReference type="InterPro" id="IPR036390">
    <property type="entry name" value="WH_DNA-bd_sf"/>
</dbReference>
<dbReference type="PANTHER" id="PTHR30126:SF39">
    <property type="entry name" value="HTH-TYPE TRANSCRIPTIONAL REGULATOR CYSL"/>
    <property type="match status" value="1"/>
</dbReference>
<dbReference type="GO" id="GO:0000976">
    <property type="term" value="F:transcription cis-regulatory region binding"/>
    <property type="evidence" value="ECO:0007669"/>
    <property type="project" value="TreeGrafter"/>
</dbReference>
<keyword evidence="4" id="KW-0804">Transcription</keyword>
<dbReference type="CDD" id="cd05466">
    <property type="entry name" value="PBP2_LTTR_substrate"/>
    <property type="match status" value="1"/>
</dbReference>
<dbReference type="InterPro" id="IPR000847">
    <property type="entry name" value="LysR_HTH_N"/>
</dbReference>
<evidence type="ECO:0000313" key="7">
    <source>
        <dbReference type="EMBL" id="MCY1595845.1"/>
    </source>
</evidence>
<name>A0A9Q4D9P8_9STAP</name>
<dbReference type="Pfam" id="PF00126">
    <property type="entry name" value="HTH_1"/>
    <property type="match status" value="1"/>
</dbReference>
<evidence type="ECO:0000259" key="5">
    <source>
        <dbReference type="PROSITE" id="PS50931"/>
    </source>
</evidence>
<evidence type="ECO:0000256" key="2">
    <source>
        <dbReference type="ARBA" id="ARBA00023015"/>
    </source>
</evidence>
<keyword evidence="2" id="KW-0805">Transcription regulation</keyword>
<dbReference type="Gene3D" id="3.40.190.290">
    <property type="match status" value="1"/>
</dbReference>
<dbReference type="SUPFAM" id="SSF53850">
    <property type="entry name" value="Periplasmic binding protein-like II"/>
    <property type="match status" value="1"/>
</dbReference>
<accession>A0A9Q4D9P8</accession>
<evidence type="ECO:0000256" key="1">
    <source>
        <dbReference type="ARBA" id="ARBA00009437"/>
    </source>
</evidence>
<feature type="domain" description="HTH lysR-type" evidence="5">
    <location>
        <begin position="1"/>
        <end position="58"/>
    </location>
</feature>
<evidence type="ECO:0000256" key="4">
    <source>
        <dbReference type="ARBA" id="ARBA00023163"/>
    </source>
</evidence>
<dbReference type="Gene3D" id="1.10.10.10">
    <property type="entry name" value="Winged helix-like DNA-binding domain superfamily/Winged helix DNA-binding domain"/>
    <property type="match status" value="1"/>
</dbReference>
<dbReference type="AlphaFoldDB" id="A0A9Q4D9P8"/>
<reference evidence="6" key="1">
    <citation type="journal article" date="2022" name="Int. J. Mol. Sci.">
        <title>Phenotypic and Genotypic Virulence Characterisation of Staphylococcus pettenkoferi Strains Isolated from Human Bloodstream and Diabetic Foot Infections.</title>
        <authorList>
            <person name="Magnan C."/>
            <person name="Ahmad-Mansour N."/>
            <person name="Pouget C."/>
            <person name="Morsli M."/>
            <person name="Huc-Brandt S."/>
            <person name="Pantel A."/>
            <person name="Dunyach-Remy C."/>
            <person name="Sotto A."/>
            <person name="Molle V."/>
            <person name="Lavigne J.-P."/>
        </authorList>
    </citation>
    <scope>NUCLEOTIDE SEQUENCE</scope>
    <source>
        <strain evidence="6">NSP012P</strain>
    </source>
</reference>
<evidence type="ECO:0000313" key="6">
    <source>
        <dbReference type="EMBL" id="MCY1584017.1"/>
    </source>
</evidence>
<comment type="similarity">
    <text evidence="1">Belongs to the LysR transcriptional regulatory family.</text>
</comment>
<protein>
    <submittedName>
        <fullName evidence="7">LysR family transcriptional regulator</fullName>
    </submittedName>
</protein>
<keyword evidence="3" id="KW-0238">DNA-binding</keyword>
<dbReference type="Pfam" id="PF03466">
    <property type="entry name" value="LysR_substrate"/>
    <property type="match status" value="1"/>
</dbReference>
<dbReference type="Proteomes" id="UP001081438">
    <property type="component" value="Unassembled WGS sequence"/>
</dbReference>
<dbReference type="SUPFAM" id="SSF46785">
    <property type="entry name" value="Winged helix' DNA-binding domain"/>
    <property type="match status" value="1"/>
</dbReference>